<accession>A0A420E7K1</accession>
<dbReference type="OrthoDB" id="8794567at2"/>
<dbReference type="GO" id="GO:0044010">
    <property type="term" value="P:single-species biofilm formation"/>
    <property type="evidence" value="ECO:0007669"/>
    <property type="project" value="TreeGrafter"/>
</dbReference>
<dbReference type="InterPro" id="IPR007384">
    <property type="entry name" value="UCP006257"/>
</dbReference>
<keyword evidence="3" id="KW-1185">Reference proteome</keyword>
<evidence type="ECO:0000313" key="2">
    <source>
        <dbReference type="EMBL" id="RKF15519.1"/>
    </source>
</evidence>
<dbReference type="RefSeq" id="WP_120355605.1">
    <property type="nucleotide sequence ID" value="NZ_RAQO01000008.1"/>
</dbReference>
<dbReference type="Pfam" id="PF04287">
    <property type="entry name" value="DUF446"/>
    <property type="match status" value="1"/>
</dbReference>
<gene>
    <name evidence="2" type="ORF">DBZ36_14105</name>
</gene>
<dbReference type="PANTHER" id="PTHR39586">
    <property type="entry name" value="CYTOPLASMIC PROTEIN-RELATED"/>
    <property type="match status" value="1"/>
</dbReference>
<dbReference type="EMBL" id="RAQO01000008">
    <property type="protein sequence ID" value="RKF15519.1"/>
    <property type="molecule type" value="Genomic_DNA"/>
</dbReference>
<comment type="caution">
    <text evidence="2">The sequence shown here is derived from an EMBL/GenBank/DDBJ whole genome shotgun (WGS) entry which is preliminary data.</text>
</comment>
<proteinExistence type="predicted"/>
<dbReference type="SUPFAM" id="SSF158452">
    <property type="entry name" value="YqcC-like"/>
    <property type="match status" value="1"/>
</dbReference>
<reference evidence="2 3" key="1">
    <citation type="submission" date="2018-09" db="EMBL/GenBank/DDBJ databases">
        <authorList>
            <person name="Wang Z."/>
        </authorList>
    </citation>
    <scope>NUCLEOTIDE SEQUENCE [LARGE SCALE GENOMIC DNA]</scope>
    <source>
        <strain evidence="2 3">ALS 81</strain>
    </source>
</reference>
<dbReference type="AlphaFoldDB" id="A0A420E7K1"/>
<name>A0A420E7K1_9ALTE</name>
<organism evidence="2 3">
    <name type="scientific">Alginatibacterium sediminis</name>
    <dbReference type="NCBI Taxonomy" id="2164068"/>
    <lineage>
        <taxon>Bacteria</taxon>
        <taxon>Pseudomonadati</taxon>
        <taxon>Pseudomonadota</taxon>
        <taxon>Gammaproteobacteria</taxon>
        <taxon>Alteromonadales</taxon>
        <taxon>Alteromonadaceae</taxon>
        <taxon>Alginatibacterium</taxon>
    </lineage>
</organism>
<sequence length="106" mass="12080">MKSLSQQLVELEHCLKRHGHWQSQSPSKLDLTSPTPFSADTLSPCQWLQFVFIPKLGALIDDNKLPSAMQLSPYFSECFELSLSGRAELLKRLERLDSEFGVTNER</sequence>
<feature type="domain" description="YqcC-like" evidence="1">
    <location>
        <begin position="4"/>
        <end position="98"/>
    </location>
</feature>
<protein>
    <submittedName>
        <fullName evidence="2">YqcC family protein</fullName>
    </submittedName>
</protein>
<evidence type="ECO:0000313" key="3">
    <source>
        <dbReference type="Proteomes" id="UP000286482"/>
    </source>
</evidence>
<dbReference type="InterPro" id="IPR023376">
    <property type="entry name" value="YqcC-like_dom"/>
</dbReference>
<dbReference type="Gene3D" id="1.20.1440.40">
    <property type="entry name" value="YqcC-like"/>
    <property type="match status" value="1"/>
</dbReference>
<dbReference type="PANTHER" id="PTHR39586:SF1">
    <property type="entry name" value="CYTOPLASMIC PROTEIN"/>
    <property type="match status" value="1"/>
</dbReference>
<evidence type="ECO:0000259" key="1">
    <source>
        <dbReference type="Pfam" id="PF04287"/>
    </source>
</evidence>
<dbReference type="Proteomes" id="UP000286482">
    <property type="component" value="Unassembled WGS sequence"/>
</dbReference>
<dbReference type="InterPro" id="IPR036814">
    <property type="entry name" value="YqcC-like_sf"/>
</dbReference>